<gene>
    <name evidence="2" type="ORF">GCM10007380_29510</name>
</gene>
<evidence type="ECO:0000313" key="2">
    <source>
        <dbReference type="EMBL" id="GGI15735.1"/>
    </source>
</evidence>
<sequence length="48" mass="5284">MGHNQNPHAHVKKKKQNNGQPEPAAVNSEGYFAPSKSNTEALNEVKKQ</sequence>
<dbReference type="AlphaFoldDB" id="A0A8J3AMY9"/>
<evidence type="ECO:0000313" key="3">
    <source>
        <dbReference type="Proteomes" id="UP000626244"/>
    </source>
</evidence>
<dbReference type="EMBL" id="BMHB01000001">
    <property type="protein sequence ID" value="GGI15735.1"/>
    <property type="molecule type" value="Genomic_DNA"/>
</dbReference>
<evidence type="ECO:0000256" key="1">
    <source>
        <dbReference type="SAM" id="MobiDB-lite"/>
    </source>
</evidence>
<organism evidence="2 3">
    <name type="scientific">Gottfriedia solisilvae</name>
    <dbReference type="NCBI Taxonomy" id="1516104"/>
    <lineage>
        <taxon>Bacteria</taxon>
        <taxon>Bacillati</taxon>
        <taxon>Bacillota</taxon>
        <taxon>Bacilli</taxon>
        <taxon>Bacillales</taxon>
        <taxon>Bacillaceae</taxon>
        <taxon>Gottfriedia</taxon>
    </lineage>
</organism>
<dbReference type="RefSeq" id="WP_158093232.1">
    <property type="nucleotide sequence ID" value="NZ_BMHB01000001.1"/>
</dbReference>
<dbReference type="Proteomes" id="UP000626244">
    <property type="component" value="Unassembled WGS sequence"/>
</dbReference>
<accession>A0A8J3AMY9</accession>
<feature type="region of interest" description="Disordered" evidence="1">
    <location>
        <begin position="1"/>
        <end position="48"/>
    </location>
</feature>
<dbReference type="OrthoDB" id="2920060at2"/>
<protein>
    <submittedName>
        <fullName evidence="2">Uncharacterized protein</fullName>
    </submittedName>
</protein>
<name>A0A8J3AMY9_9BACI</name>
<keyword evidence="3" id="KW-1185">Reference proteome</keyword>
<proteinExistence type="predicted"/>
<reference evidence="3" key="1">
    <citation type="journal article" date="2019" name="Int. J. Syst. Evol. Microbiol.">
        <title>The Global Catalogue of Microorganisms (GCM) 10K type strain sequencing project: providing services to taxonomists for standard genome sequencing and annotation.</title>
        <authorList>
            <consortium name="The Broad Institute Genomics Platform"/>
            <consortium name="The Broad Institute Genome Sequencing Center for Infectious Disease"/>
            <person name="Wu L."/>
            <person name="Ma J."/>
        </authorList>
    </citation>
    <scope>NUCLEOTIDE SEQUENCE [LARGE SCALE GENOMIC DNA]</scope>
    <source>
        <strain evidence="3">CGMCC 1.14993</strain>
    </source>
</reference>
<comment type="caution">
    <text evidence="2">The sequence shown here is derived from an EMBL/GenBank/DDBJ whole genome shotgun (WGS) entry which is preliminary data.</text>
</comment>